<dbReference type="PROSITE" id="PS00122">
    <property type="entry name" value="CARBOXYLESTERASE_B_1"/>
    <property type="match status" value="1"/>
</dbReference>
<protein>
    <recommendedName>
        <fullName evidence="6">Carboxylic ester hydrolase</fullName>
        <ecNumber evidence="6">3.1.1.-</ecNumber>
    </recommendedName>
</protein>
<dbReference type="SUPFAM" id="SSF53474">
    <property type="entry name" value="alpha/beta-Hydrolases"/>
    <property type="match status" value="1"/>
</dbReference>
<evidence type="ECO:0000313" key="9">
    <source>
        <dbReference type="Proteomes" id="UP001566132"/>
    </source>
</evidence>
<evidence type="ECO:0000256" key="5">
    <source>
        <dbReference type="ARBA" id="ARBA00023180"/>
    </source>
</evidence>
<dbReference type="EMBL" id="JBDJPC010000003">
    <property type="protein sequence ID" value="KAL1509695.1"/>
    <property type="molecule type" value="Genomic_DNA"/>
</dbReference>
<name>A0ABD1F4P2_HYPHA</name>
<evidence type="ECO:0000256" key="3">
    <source>
        <dbReference type="ARBA" id="ARBA00022801"/>
    </source>
</evidence>
<dbReference type="Proteomes" id="UP001566132">
    <property type="component" value="Unassembled WGS sequence"/>
</dbReference>
<organism evidence="8 9">
    <name type="scientific">Hypothenemus hampei</name>
    <name type="common">Coffee berry borer</name>
    <dbReference type="NCBI Taxonomy" id="57062"/>
    <lineage>
        <taxon>Eukaryota</taxon>
        <taxon>Metazoa</taxon>
        <taxon>Ecdysozoa</taxon>
        <taxon>Arthropoda</taxon>
        <taxon>Hexapoda</taxon>
        <taxon>Insecta</taxon>
        <taxon>Pterygota</taxon>
        <taxon>Neoptera</taxon>
        <taxon>Endopterygota</taxon>
        <taxon>Coleoptera</taxon>
        <taxon>Polyphaga</taxon>
        <taxon>Cucujiformia</taxon>
        <taxon>Curculionidae</taxon>
        <taxon>Scolytinae</taxon>
        <taxon>Hypothenemus</taxon>
    </lineage>
</organism>
<evidence type="ECO:0000256" key="6">
    <source>
        <dbReference type="RuleBase" id="RU361235"/>
    </source>
</evidence>
<keyword evidence="5" id="KW-0325">Glycoprotein</keyword>
<dbReference type="PANTHER" id="PTHR43142:SF1">
    <property type="entry name" value="CARBOXYLIC ESTER HYDROLASE"/>
    <property type="match status" value="1"/>
</dbReference>
<dbReference type="PANTHER" id="PTHR43142">
    <property type="entry name" value="CARBOXYLIC ESTER HYDROLASE"/>
    <property type="match status" value="1"/>
</dbReference>
<reference evidence="8 9" key="1">
    <citation type="submission" date="2024-05" db="EMBL/GenBank/DDBJ databases">
        <title>Genetic variation in Jamaican populations of the coffee berry borer (Hypothenemus hampei).</title>
        <authorList>
            <person name="Errbii M."/>
            <person name="Myrie A."/>
        </authorList>
    </citation>
    <scope>NUCLEOTIDE SEQUENCE [LARGE SCALE GENOMIC DNA]</scope>
    <source>
        <strain evidence="8">JA-Hopewell-2020-01-JO</strain>
        <tissue evidence="8">Whole body</tissue>
    </source>
</reference>
<keyword evidence="3 6" id="KW-0378">Hydrolase</keyword>
<dbReference type="InterPro" id="IPR002018">
    <property type="entry name" value="CarbesteraseB"/>
</dbReference>
<keyword evidence="9" id="KW-1185">Reference proteome</keyword>
<sequence>MSTIGNFVINGDTSSVKLVFFYNAQLIVDLEDGQIEGHELKSFTNKSYYAFEGVPFAKPPLGKLRFQAPESPEKWSGILKTTELKHCCYSITLDFERENEDCLHLNVFTPLLDRENSSTKLPVIFWIYGGGFINGCADWWPQYWMDEDIVVVIPNYRVGPFGFLATGDLAAPGNAGLKDQKLALEWTYKNVHLFGGDNKRITIAGQSAGGSSVGWQLLNPDTKGMYRGAIIESGSPMNTWAFQDKPLNYAVNLINTVNNSLGDLNSTEILNFLQGLDAKTIDAASAAASMKTSLPVIEPIHSDAFITEAMYELFDSGNYTQVPMIVGVNSEERITLASNEGQLKKYAISGDQNLPSLVPENFHYKTGKTAEEVGERIRTIYVGNDTFENNLGKYIRYSSDHRFTRGVIQQGKLMSKYNDVYFYIFSYDGVAGGVNITYPDADSVAHAEELKYNWGTVPLDQLNELDQTVHNRMMKLWTNFVKYLDPTPTPDPLLQNLTWEKVSETYNFLNINASLSLEVNPKNKFFIGWNEVFEDFAQRPFKTY</sequence>
<dbReference type="Gene3D" id="3.40.50.1820">
    <property type="entry name" value="alpha/beta hydrolase"/>
    <property type="match status" value="1"/>
</dbReference>
<evidence type="ECO:0000256" key="2">
    <source>
        <dbReference type="ARBA" id="ARBA00022487"/>
    </source>
</evidence>
<dbReference type="GO" id="GO:0052689">
    <property type="term" value="F:carboxylic ester hydrolase activity"/>
    <property type="evidence" value="ECO:0007669"/>
    <property type="project" value="UniProtKB-KW"/>
</dbReference>
<accession>A0ABD1F4P2</accession>
<dbReference type="InterPro" id="IPR019826">
    <property type="entry name" value="Carboxylesterase_B_AS"/>
</dbReference>
<dbReference type="AlphaFoldDB" id="A0ABD1F4P2"/>
<evidence type="ECO:0000259" key="7">
    <source>
        <dbReference type="Pfam" id="PF00135"/>
    </source>
</evidence>
<proteinExistence type="inferred from homology"/>
<comment type="caution">
    <text evidence="8">The sequence shown here is derived from an EMBL/GenBank/DDBJ whole genome shotgun (WGS) entry which is preliminary data.</text>
</comment>
<evidence type="ECO:0000256" key="1">
    <source>
        <dbReference type="ARBA" id="ARBA00005964"/>
    </source>
</evidence>
<evidence type="ECO:0000313" key="8">
    <source>
        <dbReference type="EMBL" id="KAL1509695.1"/>
    </source>
</evidence>
<keyword evidence="4" id="KW-1015">Disulfide bond</keyword>
<evidence type="ECO:0000256" key="4">
    <source>
        <dbReference type="ARBA" id="ARBA00023157"/>
    </source>
</evidence>
<keyword evidence="2" id="KW-0719">Serine esterase</keyword>
<dbReference type="EC" id="3.1.1.-" evidence="6"/>
<dbReference type="InterPro" id="IPR029058">
    <property type="entry name" value="AB_hydrolase_fold"/>
</dbReference>
<comment type="similarity">
    <text evidence="1 6">Belongs to the type-B carboxylesterase/lipase family.</text>
</comment>
<feature type="domain" description="Carboxylesterase type B" evidence="7">
    <location>
        <begin position="25"/>
        <end position="522"/>
    </location>
</feature>
<gene>
    <name evidence="8" type="ORF">ABEB36_004397</name>
</gene>
<dbReference type="Pfam" id="PF00135">
    <property type="entry name" value="COesterase"/>
    <property type="match status" value="1"/>
</dbReference>